<sequence>MSRLTTLKPRMKQAEGRQYAAPVALEAGGGWGSGRGGRPWRRKRESILLRDKYTCQSCGLVTLDLEVDHVVNIAQGGTDDEANLQSLCVPCHKTKTAVESAVGAGC</sequence>
<dbReference type="Proteomes" id="UP000063434">
    <property type="component" value="Unassembled WGS sequence"/>
</dbReference>
<dbReference type="InterPro" id="IPR003615">
    <property type="entry name" value="HNH_nuc"/>
</dbReference>
<dbReference type="EMBL" id="LCYC01000058">
    <property type="protein sequence ID" value="KWV72162.1"/>
    <property type="molecule type" value="Genomic_DNA"/>
</dbReference>
<dbReference type="Gene3D" id="1.10.30.50">
    <property type="match status" value="1"/>
</dbReference>
<dbReference type="InterPro" id="IPR052892">
    <property type="entry name" value="NA-targeting_endonuclease"/>
</dbReference>
<dbReference type="PANTHER" id="PTHR33877">
    <property type="entry name" value="SLL1193 PROTEIN"/>
    <property type="match status" value="1"/>
</dbReference>
<dbReference type="SMART" id="SM00507">
    <property type="entry name" value="HNHc"/>
    <property type="match status" value="1"/>
</dbReference>
<dbReference type="AlphaFoldDB" id="A0A125QDK0"/>
<reference evidence="2 3" key="1">
    <citation type="submission" date="2015-05" db="EMBL/GenBank/DDBJ databases">
        <title>A genomic and transcriptomic approach to investigate the blue pigment phenotype in Pseudomonas fluorescens.</title>
        <authorList>
            <person name="Andreani N.A."/>
            <person name="Cardazzo B."/>
        </authorList>
    </citation>
    <scope>NUCLEOTIDE SEQUENCE [LARGE SCALE GENOMIC DNA]</scope>
    <source>
        <strain evidence="2 3">Ps_40</strain>
    </source>
</reference>
<keyword evidence="2" id="KW-0255">Endonuclease</keyword>
<keyword evidence="2" id="KW-0540">Nuclease</keyword>
<dbReference type="GO" id="GO:0004519">
    <property type="term" value="F:endonuclease activity"/>
    <property type="evidence" value="ECO:0007669"/>
    <property type="project" value="UniProtKB-KW"/>
</dbReference>
<dbReference type="GO" id="GO:0008270">
    <property type="term" value="F:zinc ion binding"/>
    <property type="evidence" value="ECO:0007669"/>
    <property type="project" value="InterPro"/>
</dbReference>
<accession>A0A125QDK0</accession>
<dbReference type="GO" id="GO:0003676">
    <property type="term" value="F:nucleic acid binding"/>
    <property type="evidence" value="ECO:0007669"/>
    <property type="project" value="InterPro"/>
</dbReference>
<evidence type="ECO:0000259" key="1">
    <source>
        <dbReference type="SMART" id="SM00507"/>
    </source>
</evidence>
<keyword evidence="2" id="KW-0378">Hydrolase</keyword>
<name>A0A125QDK0_PSEFL</name>
<feature type="domain" description="HNH nuclease" evidence="1">
    <location>
        <begin position="42"/>
        <end position="93"/>
    </location>
</feature>
<evidence type="ECO:0000313" key="3">
    <source>
        <dbReference type="Proteomes" id="UP000063434"/>
    </source>
</evidence>
<comment type="caution">
    <text evidence="2">The sequence shown here is derived from an EMBL/GenBank/DDBJ whole genome shotgun (WGS) entry which is preliminary data.</text>
</comment>
<dbReference type="CDD" id="cd00085">
    <property type="entry name" value="HNHc"/>
    <property type="match status" value="1"/>
</dbReference>
<organism evidence="2 3">
    <name type="scientific">Pseudomonas fluorescens</name>
    <dbReference type="NCBI Taxonomy" id="294"/>
    <lineage>
        <taxon>Bacteria</taxon>
        <taxon>Pseudomonadati</taxon>
        <taxon>Pseudomonadota</taxon>
        <taxon>Gammaproteobacteria</taxon>
        <taxon>Pseudomonadales</taxon>
        <taxon>Pseudomonadaceae</taxon>
        <taxon>Pseudomonas</taxon>
    </lineage>
</organism>
<dbReference type="PATRIC" id="fig|294.195.peg.5030"/>
<dbReference type="InterPro" id="IPR002711">
    <property type="entry name" value="HNH"/>
</dbReference>
<dbReference type="Pfam" id="PF01844">
    <property type="entry name" value="HNH"/>
    <property type="match status" value="1"/>
</dbReference>
<proteinExistence type="predicted"/>
<gene>
    <name evidence="2" type="ORF">PFL603g_04703</name>
</gene>
<dbReference type="PANTHER" id="PTHR33877:SF2">
    <property type="entry name" value="OS07G0170200 PROTEIN"/>
    <property type="match status" value="1"/>
</dbReference>
<dbReference type="RefSeq" id="WP_060766220.1">
    <property type="nucleotide sequence ID" value="NZ_LCYC01000058.1"/>
</dbReference>
<evidence type="ECO:0000313" key="2">
    <source>
        <dbReference type="EMBL" id="KWV72162.1"/>
    </source>
</evidence>
<protein>
    <submittedName>
        <fullName evidence="2">HNH endonuclease</fullName>
    </submittedName>
</protein>